<dbReference type="Proteomes" id="UP000305196">
    <property type="component" value="Chromosome 8"/>
</dbReference>
<proteinExistence type="predicted"/>
<reference evidence="4 5" key="1">
    <citation type="submission" date="2016-07" db="EMBL/GenBank/DDBJ databases">
        <authorList>
            <consortium name="Pathogen Informatics"/>
        </authorList>
    </citation>
    <scope>NUCLEOTIDE SEQUENCE [LARGE SCALE GENOMIC DNA]</scope>
</reference>
<feature type="region of interest" description="Disordered" evidence="3">
    <location>
        <begin position="165"/>
        <end position="192"/>
    </location>
</feature>
<protein>
    <submittedName>
        <fullName evidence="4">Small subunit rRNA synthesis-associated protein, putative</fullName>
    </submittedName>
</protein>
<feature type="region of interest" description="Disordered" evidence="3">
    <location>
        <begin position="630"/>
        <end position="649"/>
    </location>
</feature>
<sequence length="879" mass="98261">MFHSFEVTKLCDHESVSSHLITIGSFNILCDLPLNPREILNFKKSTISCNNVDEEKSQGGKPPGEKSPGEKPPGEKCIRITNLETEALSNKLLLNISSVPIKIHIILISCSECFMGLPIFCKYFDVSDTQIVCTKLTFTFALSAVENLQTKESYLPPWDEEDARRERFSKEEVSEGKPSEEKPSKESFSKDSFNKGSFTKESFTKESFTADEYFNLKLSFRNSLHLLSYREKISFQQNDEVICITPYSSGYSLGSCNFVVKTDLMNLCIINKSCYNVKRHPSPLDLACLEKADFVLFTAYVKGGASTEGPSQRGSAPGGSVPGGGPPSGGSPNRSPPNGSPPNRSPPNGSPPNGSPPNRSPSNGCPPSERTREKINMCVEKTYKDSLNKICSIVLRTIKSKGCVLIPVDLHFLYFLELIELIGVVISKYLAKEEQVLIFTIIGNISNVIHQADLCAEWVEESRKKKCSKVSNPQGPFSIEIMIKNNRLITGNDINDIAKWFRYPCVCFVQDSSLRFFESSTLLEKWAMEENNSLLLIDPYYDPVSVLAPFHIYLKKINVFFCPISWDLNESDIWEIINTNVNKKCVYLLPHRLGEGGSSPRIGTQVETTHVNKRSGQVETAHVGQASSYHVGENNGEEESYNKRGSIPPYGSYPTGSPYGSYPTGSPYGSYPTGSPYGDVNPNGNPCGNVNPNDIIYIYPLRTREIIYDTFSQVGKNMHPVPFTVDGTNNLEKILTKIDNLHCAKVRCSYNSTLFGDYIKEGQMEMCKSASQSIEVDNKKTDDEWMSEKGVNLMFGSIREEDFVEKLLQFGYNKNDLVVNHSGGSTPDEQTEKYLWSITINSINSKVVCYTRYDIEVVSSHAKLRQQVKEILQRITTTL</sequence>
<dbReference type="PANTHER" id="PTHR46094:SF1">
    <property type="entry name" value="INTEGRATOR COMPLEX SUBUNIT 9"/>
    <property type="match status" value="1"/>
</dbReference>
<dbReference type="PANTHER" id="PTHR46094">
    <property type="entry name" value="INTEGRATOR COMPLEX SUBUNIT 9"/>
    <property type="match status" value="1"/>
</dbReference>
<feature type="compositionally biased region" description="Gly residues" evidence="3">
    <location>
        <begin position="316"/>
        <end position="328"/>
    </location>
</feature>
<comment type="subcellular location">
    <subcellularLocation>
        <location evidence="1">Nucleus</location>
    </subcellularLocation>
</comment>
<dbReference type="Gene3D" id="3.60.15.10">
    <property type="entry name" value="Ribonuclease Z/Hydroxyacylglutathione hydrolase-like"/>
    <property type="match status" value="1"/>
</dbReference>
<evidence type="ECO:0000256" key="1">
    <source>
        <dbReference type="ARBA" id="ARBA00004123"/>
    </source>
</evidence>
<gene>
    <name evidence="4" type="ORF">PVC01_080014000</name>
</gene>
<feature type="compositionally biased region" description="Pro residues" evidence="3">
    <location>
        <begin position="334"/>
        <end position="359"/>
    </location>
</feature>
<evidence type="ECO:0000313" key="4">
    <source>
        <dbReference type="EMBL" id="SCO72236.1"/>
    </source>
</evidence>
<dbReference type="AlphaFoldDB" id="A0A1G4HBE5"/>
<dbReference type="VEuPathDB" id="PlasmoDB:PVX_094675"/>
<dbReference type="Gene3D" id="3.40.50.10890">
    <property type="match status" value="1"/>
</dbReference>
<dbReference type="InterPro" id="IPR027074">
    <property type="entry name" value="Integrator_9su"/>
</dbReference>
<dbReference type="SUPFAM" id="SSF56281">
    <property type="entry name" value="Metallo-hydrolase/oxidoreductase"/>
    <property type="match status" value="1"/>
</dbReference>
<evidence type="ECO:0000313" key="5">
    <source>
        <dbReference type="Proteomes" id="UP000305196"/>
    </source>
</evidence>
<organism evidence="4 5">
    <name type="scientific">Plasmodium vivax</name>
    <name type="common">malaria parasite P. vivax</name>
    <dbReference type="NCBI Taxonomy" id="5855"/>
    <lineage>
        <taxon>Eukaryota</taxon>
        <taxon>Sar</taxon>
        <taxon>Alveolata</taxon>
        <taxon>Apicomplexa</taxon>
        <taxon>Aconoidasida</taxon>
        <taxon>Haemosporida</taxon>
        <taxon>Plasmodiidae</taxon>
        <taxon>Plasmodium</taxon>
        <taxon>Plasmodium (Plasmodium)</taxon>
    </lineage>
</organism>
<evidence type="ECO:0000256" key="2">
    <source>
        <dbReference type="ARBA" id="ARBA00023242"/>
    </source>
</evidence>
<dbReference type="InterPro" id="IPR036866">
    <property type="entry name" value="RibonucZ/Hydroxyglut_hydro"/>
</dbReference>
<evidence type="ECO:0000256" key="3">
    <source>
        <dbReference type="SAM" id="MobiDB-lite"/>
    </source>
</evidence>
<keyword evidence="2" id="KW-0539">Nucleus</keyword>
<dbReference type="GO" id="GO:0034472">
    <property type="term" value="P:snRNA 3'-end processing"/>
    <property type="evidence" value="ECO:0007669"/>
    <property type="project" value="TreeGrafter"/>
</dbReference>
<dbReference type="VEuPathDB" id="PlasmoDB:PVW1_080014500"/>
<name>A0A1G4HBE5_PLAVI</name>
<accession>A0A1G4HBE5</accession>
<dbReference type="VEuPathDB" id="PlasmoDB:PVP01_0809200"/>
<dbReference type="VEuPathDB" id="PlasmoDB:PVPAM_080021300"/>
<feature type="region of interest" description="Disordered" evidence="3">
    <location>
        <begin position="53"/>
        <end position="74"/>
    </location>
</feature>
<feature type="region of interest" description="Disordered" evidence="3">
    <location>
        <begin position="306"/>
        <end position="370"/>
    </location>
</feature>
<dbReference type="GO" id="GO:0032039">
    <property type="term" value="C:integrator complex"/>
    <property type="evidence" value="ECO:0007669"/>
    <property type="project" value="InterPro"/>
</dbReference>
<dbReference type="EMBL" id="LT615263">
    <property type="protein sequence ID" value="SCO72236.1"/>
    <property type="molecule type" value="Genomic_DNA"/>
</dbReference>